<dbReference type="PANTHER" id="PTHR11783">
    <property type="entry name" value="SULFOTRANSFERASE SULT"/>
    <property type="match status" value="1"/>
</dbReference>
<evidence type="ECO:0000256" key="1">
    <source>
        <dbReference type="ARBA" id="ARBA00005771"/>
    </source>
</evidence>
<sequence>MASSLPSQPCNIEKTVTQNEVYEEVDRKFFELVQTLPKGQGWMIPALVQYQGFWYPPISVFKGVLLMQNHFTSRPNDIFMASFLKSGTTWLKAILFATMKRDEYEFATHPLLTTGPHDCFPYLDSYICQSDVEALPSPRLFATHSAYSILPKSITDSDCKIVYISRNPKDVFVSQYLFARKMRPQMLPPLIMEEAFELFCRGVSEYGPFFDHVLGYWKASLEFPEKILFLKFEELKKEPAKHIKKLAEFLGKPFLKEEETDGVIDQIVKLCSFDNLTSLEVNKTGTSNFIPEMVVYNTNFFRKGEVGDSKNHLTPEMIAQLDQITEEKLKGTGFTFGESTNIEENSDP</sequence>
<dbReference type="Proteomes" id="UP001370490">
    <property type="component" value="Unassembled WGS sequence"/>
</dbReference>
<evidence type="ECO:0000313" key="5">
    <source>
        <dbReference type="EMBL" id="KAK6925144.1"/>
    </source>
</evidence>
<name>A0AAN8V5C4_9MAGN</name>
<protein>
    <recommendedName>
        <fullName evidence="3">Sulfotransferase</fullName>
        <ecNumber evidence="3">2.8.2.-</ecNumber>
    </recommendedName>
</protein>
<dbReference type="Pfam" id="PF00685">
    <property type="entry name" value="Sulfotransfer_1"/>
    <property type="match status" value="1"/>
</dbReference>
<accession>A0AAN8V5C4</accession>
<evidence type="ECO:0000259" key="4">
    <source>
        <dbReference type="Pfam" id="PF00685"/>
    </source>
</evidence>
<dbReference type="SUPFAM" id="SSF52540">
    <property type="entry name" value="P-loop containing nucleoside triphosphate hydrolases"/>
    <property type="match status" value="1"/>
</dbReference>
<comment type="caution">
    <text evidence="5">The sequence shown here is derived from an EMBL/GenBank/DDBJ whole genome shotgun (WGS) entry which is preliminary data.</text>
</comment>
<keyword evidence="2 3" id="KW-0808">Transferase</keyword>
<dbReference type="EC" id="2.8.2.-" evidence="3"/>
<dbReference type="GO" id="GO:0008146">
    <property type="term" value="F:sulfotransferase activity"/>
    <property type="evidence" value="ECO:0007669"/>
    <property type="project" value="InterPro"/>
</dbReference>
<dbReference type="Gene3D" id="3.40.50.300">
    <property type="entry name" value="P-loop containing nucleotide triphosphate hydrolases"/>
    <property type="match status" value="1"/>
</dbReference>
<dbReference type="AlphaFoldDB" id="A0AAN8V5C4"/>
<dbReference type="EMBL" id="JBAMMX010000016">
    <property type="protein sequence ID" value="KAK6925144.1"/>
    <property type="molecule type" value="Genomic_DNA"/>
</dbReference>
<dbReference type="InterPro" id="IPR027417">
    <property type="entry name" value="P-loop_NTPase"/>
</dbReference>
<dbReference type="InterPro" id="IPR000863">
    <property type="entry name" value="Sulfotransferase_dom"/>
</dbReference>
<evidence type="ECO:0000256" key="3">
    <source>
        <dbReference type="RuleBase" id="RU361155"/>
    </source>
</evidence>
<gene>
    <name evidence="5" type="ORF">RJ641_009470</name>
</gene>
<comment type="similarity">
    <text evidence="1 3">Belongs to the sulfotransferase 1 family.</text>
</comment>
<organism evidence="5 6">
    <name type="scientific">Dillenia turbinata</name>
    <dbReference type="NCBI Taxonomy" id="194707"/>
    <lineage>
        <taxon>Eukaryota</taxon>
        <taxon>Viridiplantae</taxon>
        <taxon>Streptophyta</taxon>
        <taxon>Embryophyta</taxon>
        <taxon>Tracheophyta</taxon>
        <taxon>Spermatophyta</taxon>
        <taxon>Magnoliopsida</taxon>
        <taxon>eudicotyledons</taxon>
        <taxon>Gunneridae</taxon>
        <taxon>Pentapetalae</taxon>
        <taxon>Dilleniales</taxon>
        <taxon>Dilleniaceae</taxon>
        <taxon>Dillenia</taxon>
    </lineage>
</organism>
<evidence type="ECO:0000256" key="2">
    <source>
        <dbReference type="ARBA" id="ARBA00022679"/>
    </source>
</evidence>
<reference evidence="5 6" key="1">
    <citation type="submission" date="2023-12" db="EMBL/GenBank/DDBJ databases">
        <title>A high-quality genome assembly for Dillenia turbinata (Dilleniales).</title>
        <authorList>
            <person name="Chanderbali A."/>
        </authorList>
    </citation>
    <scope>NUCLEOTIDE SEQUENCE [LARGE SCALE GENOMIC DNA]</scope>
    <source>
        <strain evidence="5">LSX21</strain>
        <tissue evidence="5">Leaf</tissue>
    </source>
</reference>
<evidence type="ECO:0000313" key="6">
    <source>
        <dbReference type="Proteomes" id="UP001370490"/>
    </source>
</evidence>
<feature type="domain" description="Sulfotransferase" evidence="4">
    <location>
        <begin position="75"/>
        <end position="333"/>
    </location>
</feature>
<proteinExistence type="inferred from homology"/>
<keyword evidence="6" id="KW-1185">Reference proteome</keyword>